<dbReference type="EMBL" id="QPFP01000005">
    <property type="protein sequence ID" value="TEB36635.1"/>
    <property type="molecule type" value="Genomic_DNA"/>
</dbReference>
<dbReference type="OrthoDB" id="443318at2759"/>
<gene>
    <name evidence="8" type="ORF">FA13DRAFT_1622807</name>
</gene>
<feature type="signal peptide" evidence="6">
    <location>
        <begin position="1"/>
        <end position="21"/>
    </location>
</feature>
<feature type="region of interest" description="Disordered" evidence="7">
    <location>
        <begin position="564"/>
        <end position="588"/>
    </location>
</feature>
<dbReference type="AlphaFoldDB" id="A0A4Y7TR28"/>
<dbReference type="GO" id="GO:0004185">
    <property type="term" value="F:serine-type carboxypeptidase activity"/>
    <property type="evidence" value="ECO:0007669"/>
    <property type="project" value="UniProtKB-UniRule"/>
</dbReference>
<dbReference type="Gene3D" id="3.40.50.1820">
    <property type="entry name" value="alpha/beta hydrolase"/>
    <property type="match status" value="1"/>
</dbReference>
<evidence type="ECO:0000313" key="8">
    <source>
        <dbReference type="EMBL" id="TEB36635.1"/>
    </source>
</evidence>
<keyword evidence="3 6" id="KW-0645">Protease</keyword>
<protein>
    <recommendedName>
        <fullName evidence="6">Carboxypeptidase</fullName>
        <ecNumber evidence="6">3.4.16.-</ecNumber>
    </recommendedName>
</protein>
<dbReference type="SUPFAM" id="SSF53474">
    <property type="entry name" value="alpha/beta-Hydrolases"/>
    <property type="match status" value="1"/>
</dbReference>
<dbReference type="Proteomes" id="UP000298030">
    <property type="component" value="Unassembled WGS sequence"/>
</dbReference>
<dbReference type="PROSITE" id="PS00131">
    <property type="entry name" value="CARBOXYPEPT_SER_SER"/>
    <property type="match status" value="1"/>
</dbReference>
<dbReference type="InterPro" id="IPR018202">
    <property type="entry name" value="Ser_caboxypep_ser_AS"/>
</dbReference>
<sequence>MVTWKLTLSVLALAILPLVASQAPEGFEFPSSWPQDYAGKPSGDFGPNWQSYFRVTDSLPNVTFPIPRSYAGNLPSGPISLSSDYRASRRQYSWDKVADYFWIDQPVGVGYATSASDGYAPDEDQVGKDFMAFLGNLVKVFPGLASRPLHITGESYAGMYIPYILKAYFQMANPPVKIGNIAIGDGTLTGAVTWGLAPTLSFIETFPQLIGYDPEVYQYFKEQSHLCNYDINLTYPQQGGVMPDLPVVQPRDRDIPFQLTMNTFRQSTLFHTLAKRYDESDVQSLERRDREMGRELWKRDLSDRANGTLDPWYGCFLWDMVMDYALNFTYPFTESEFFSVYNAADLVWPRPVEDASIFLNDPATRKALHAPTSKDWAMQTPWLFGPIWFDPSPVPINFLTELATNATAKDVGVVLFSGNNDFLIPHLGTEIAIQNTTFGGIQGFSKKPSTPWYDDSGNFAGIIHQERGWTYSLFYGAGHMIPAQTPKAAFKFARDFIFGNDPLGSIVNGRVIGGQDPKLSGQNLQAAPDLYLGAGKTESTYIAPAATQAAWSSFIATATATTSQAKTSAKSTSTRRHHRALRTDVPEE</sequence>
<evidence type="ECO:0000256" key="7">
    <source>
        <dbReference type="SAM" id="MobiDB-lite"/>
    </source>
</evidence>
<evidence type="ECO:0000256" key="6">
    <source>
        <dbReference type="RuleBase" id="RU361156"/>
    </source>
</evidence>
<name>A0A4Y7TR28_COPMI</name>
<dbReference type="Pfam" id="PF00450">
    <property type="entry name" value="Peptidase_S10"/>
    <property type="match status" value="1"/>
</dbReference>
<keyword evidence="9" id="KW-1185">Reference proteome</keyword>
<evidence type="ECO:0000256" key="4">
    <source>
        <dbReference type="ARBA" id="ARBA00022801"/>
    </source>
</evidence>
<organism evidence="8 9">
    <name type="scientific">Coprinellus micaceus</name>
    <name type="common">Glistening ink-cap mushroom</name>
    <name type="synonym">Coprinus micaceus</name>
    <dbReference type="NCBI Taxonomy" id="71717"/>
    <lineage>
        <taxon>Eukaryota</taxon>
        <taxon>Fungi</taxon>
        <taxon>Dikarya</taxon>
        <taxon>Basidiomycota</taxon>
        <taxon>Agaricomycotina</taxon>
        <taxon>Agaricomycetes</taxon>
        <taxon>Agaricomycetidae</taxon>
        <taxon>Agaricales</taxon>
        <taxon>Agaricineae</taxon>
        <taxon>Psathyrellaceae</taxon>
        <taxon>Coprinellus</taxon>
    </lineage>
</organism>
<reference evidence="8 9" key="1">
    <citation type="journal article" date="2019" name="Nat. Ecol. Evol.">
        <title>Megaphylogeny resolves global patterns of mushroom evolution.</title>
        <authorList>
            <person name="Varga T."/>
            <person name="Krizsan K."/>
            <person name="Foldi C."/>
            <person name="Dima B."/>
            <person name="Sanchez-Garcia M."/>
            <person name="Sanchez-Ramirez S."/>
            <person name="Szollosi G.J."/>
            <person name="Szarkandi J.G."/>
            <person name="Papp V."/>
            <person name="Albert L."/>
            <person name="Andreopoulos W."/>
            <person name="Angelini C."/>
            <person name="Antonin V."/>
            <person name="Barry K.W."/>
            <person name="Bougher N.L."/>
            <person name="Buchanan P."/>
            <person name="Buyck B."/>
            <person name="Bense V."/>
            <person name="Catcheside P."/>
            <person name="Chovatia M."/>
            <person name="Cooper J."/>
            <person name="Damon W."/>
            <person name="Desjardin D."/>
            <person name="Finy P."/>
            <person name="Geml J."/>
            <person name="Haridas S."/>
            <person name="Hughes K."/>
            <person name="Justo A."/>
            <person name="Karasinski D."/>
            <person name="Kautmanova I."/>
            <person name="Kiss B."/>
            <person name="Kocsube S."/>
            <person name="Kotiranta H."/>
            <person name="LaButti K.M."/>
            <person name="Lechner B.E."/>
            <person name="Liimatainen K."/>
            <person name="Lipzen A."/>
            <person name="Lukacs Z."/>
            <person name="Mihaltcheva S."/>
            <person name="Morgado L.N."/>
            <person name="Niskanen T."/>
            <person name="Noordeloos M.E."/>
            <person name="Ohm R.A."/>
            <person name="Ortiz-Santana B."/>
            <person name="Ovrebo C."/>
            <person name="Racz N."/>
            <person name="Riley R."/>
            <person name="Savchenko A."/>
            <person name="Shiryaev A."/>
            <person name="Soop K."/>
            <person name="Spirin V."/>
            <person name="Szebenyi C."/>
            <person name="Tomsovsky M."/>
            <person name="Tulloss R.E."/>
            <person name="Uehling J."/>
            <person name="Grigoriev I.V."/>
            <person name="Vagvolgyi C."/>
            <person name="Papp T."/>
            <person name="Martin F.M."/>
            <person name="Miettinen O."/>
            <person name="Hibbett D.S."/>
            <person name="Nagy L.G."/>
        </authorList>
    </citation>
    <scope>NUCLEOTIDE SEQUENCE [LARGE SCALE GENOMIC DNA]</scope>
    <source>
        <strain evidence="8 9">FP101781</strain>
    </source>
</reference>
<dbReference type="GO" id="GO:0006508">
    <property type="term" value="P:proteolysis"/>
    <property type="evidence" value="ECO:0007669"/>
    <property type="project" value="UniProtKB-KW"/>
</dbReference>
<dbReference type="PRINTS" id="PR00724">
    <property type="entry name" value="CRBOXYPTASEC"/>
</dbReference>
<evidence type="ECO:0000256" key="5">
    <source>
        <dbReference type="ARBA" id="ARBA00023180"/>
    </source>
</evidence>
<keyword evidence="2 6" id="KW-0121">Carboxypeptidase</keyword>
<evidence type="ECO:0000256" key="2">
    <source>
        <dbReference type="ARBA" id="ARBA00022645"/>
    </source>
</evidence>
<dbReference type="PANTHER" id="PTHR11802">
    <property type="entry name" value="SERINE PROTEASE FAMILY S10 SERINE CARBOXYPEPTIDASE"/>
    <property type="match status" value="1"/>
</dbReference>
<keyword evidence="6" id="KW-0732">Signal</keyword>
<evidence type="ECO:0000256" key="3">
    <source>
        <dbReference type="ARBA" id="ARBA00022670"/>
    </source>
</evidence>
<proteinExistence type="inferred from homology"/>
<evidence type="ECO:0000313" key="9">
    <source>
        <dbReference type="Proteomes" id="UP000298030"/>
    </source>
</evidence>
<dbReference type="InterPro" id="IPR001563">
    <property type="entry name" value="Peptidase_S10"/>
</dbReference>
<keyword evidence="4 6" id="KW-0378">Hydrolase</keyword>
<evidence type="ECO:0000256" key="1">
    <source>
        <dbReference type="ARBA" id="ARBA00009431"/>
    </source>
</evidence>
<comment type="similarity">
    <text evidence="1 6">Belongs to the peptidase S10 family.</text>
</comment>
<keyword evidence="5" id="KW-0325">Glycoprotein</keyword>
<dbReference type="EC" id="3.4.16.-" evidence="6"/>
<comment type="caution">
    <text evidence="8">The sequence shown here is derived from an EMBL/GenBank/DDBJ whole genome shotgun (WGS) entry which is preliminary data.</text>
</comment>
<accession>A0A4Y7TR28</accession>
<dbReference type="PANTHER" id="PTHR11802:SF479">
    <property type="entry name" value="CARBOXYPEPTIDASE"/>
    <property type="match status" value="1"/>
</dbReference>
<feature type="chain" id="PRO_5021511728" description="Carboxypeptidase" evidence="6">
    <location>
        <begin position="22"/>
        <end position="588"/>
    </location>
</feature>
<dbReference type="InterPro" id="IPR029058">
    <property type="entry name" value="AB_hydrolase_fold"/>
</dbReference>
<dbReference type="STRING" id="71717.A0A4Y7TR28"/>